<evidence type="ECO:0000256" key="1">
    <source>
        <dbReference type="SAM" id="Phobius"/>
    </source>
</evidence>
<dbReference type="PANTHER" id="PTHR34473:SF3">
    <property type="entry name" value="TRANSMEMBRANE PROTEIN-RELATED"/>
    <property type="match status" value="1"/>
</dbReference>
<keyword evidence="1" id="KW-0472">Membrane</keyword>
<keyword evidence="4" id="KW-1185">Reference proteome</keyword>
<dbReference type="PANTHER" id="PTHR34473">
    <property type="entry name" value="UPF0699 TRANSMEMBRANE PROTEIN YDBS"/>
    <property type="match status" value="1"/>
</dbReference>
<dbReference type="InterPro" id="IPR005182">
    <property type="entry name" value="YdbS-like_PH"/>
</dbReference>
<dbReference type="EMBL" id="JALJYF010000001">
    <property type="protein sequence ID" value="MCP1726903.1"/>
    <property type="molecule type" value="Genomic_DNA"/>
</dbReference>
<dbReference type="RefSeq" id="WP_253445926.1">
    <property type="nucleotide sequence ID" value="NZ_JALJYF010000001.1"/>
</dbReference>
<feature type="transmembrane region" description="Helical" evidence="1">
    <location>
        <begin position="34"/>
        <end position="56"/>
    </location>
</feature>
<evidence type="ECO:0000313" key="3">
    <source>
        <dbReference type="EMBL" id="MCP1726903.1"/>
    </source>
</evidence>
<dbReference type="Pfam" id="PF03703">
    <property type="entry name" value="bPH_2"/>
    <property type="match status" value="1"/>
</dbReference>
<feature type="transmembrane region" description="Helical" evidence="1">
    <location>
        <begin position="62"/>
        <end position="82"/>
    </location>
</feature>
<name>A0ABT1G999_9GAMM</name>
<reference evidence="3 4" key="1">
    <citation type="submission" date="2022-03" db="EMBL/GenBank/DDBJ databases">
        <title>Genomic Encyclopedia of Type Strains, Phase III (KMG-III): the genomes of soil and plant-associated and newly described type strains.</title>
        <authorList>
            <person name="Whitman W."/>
        </authorList>
    </citation>
    <scope>NUCLEOTIDE SEQUENCE [LARGE SCALE GENOMIC DNA]</scope>
    <source>
        <strain evidence="3 4">BSker1</strain>
    </source>
</reference>
<keyword evidence="1" id="KW-1133">Transmembrane helix</keyword>
<sequence>MKDFSNTVVDIAGLPDWSEVTLNRLAPAYLPYSLTVNLLFAVVVGLAAGVGGWLVFSFWVGVVLLLLGLVGLGAALCLHAWMEYRLFGWTVREHDLINRDGVVWRKVTVMPFSRIQHVSTGNGPVERWFGLMHLKCFSAGGASADVMVQGLTPDTAESLRRYILTRLEDGDVGEVIETSVSGNAEPEQDER</sequence>
<comment type="caution">
    <text evidence="3">The sequence shown here is derived from an EMBL/GenBank/DDBJ whole genome shotgun (WGS) entry which is preliminary data.</text>
</comment>
<evidence type="ECO:0000259" key="2">
    <source>
        <dbReference type="Pfam" id="PF03703"/>
    </source>
</evidence>
<organism evidence="3 4">
    <name type="scientific">Natronospira proteinivora</name>
    <dbReference type="NCBI Taxonomy" id="1807133"/>
    <lineage>
        <taxon>Bacteria</taxon>
        <taxon>Pseudomonadati</taxon>
        <taxon>Pseudomonadota</taxon>
        <taxon>Gammaproteobacteria</taxon>
        <taxon>Natronospirales</taxon>
        <taxon>Natronospiraceae</taxon>
        <taxon>Natronospira</taxon>
    </lineage>
</organism>
<gene>
    <name evidence="3" type="ORF">J2T60_000868</name>
</gene>
<accession>A0ABT1G999</accession>
<feature type="domain" description="YdbS-like PH" evidence="2">
    <location>
        <begin position="84"/>
        <end position="163"/>
    </location>
</feature>
<protein>
    <submittedName>
        <fullName evidence="3">Membrane protein YdbS with pleckstrin-like domain</fullName>
    </submittedName>
</protein>
<dbReference type="Proteomes" id="UP001523550">
    <property type="component" value="Unassembled WGS sequence"/>
</dbReference>
<proteinExistence type="predicted"/>
<keyword evidence="1" id="KW-0812">Transmembrane</keyword>
<evidence type="ECO:0000313" key="4">
    <source>
        <dbReference type="Proteomes" id="UP001523550"/>
    </source>
</evidence>